<dbReference type="AlphaFoldDB" id="A0A951QED4"/>
<proteinExistence type="predicted"/>
<comment type="caution">
    <text evidence="1">The sequence shown here is derived from an EMBL/GenBank/DDBJ whole genome shotgun (WGS) entry which is preliminary data.</text>
</comment>
<dbReference type="Pfam" id="PF12787">
    <property type="entry name" value="EcsC"/>
    <property type="match status" value="1"/>
</dbReference>
<protein>
    <submittedName>
        <fullName evidence="1">EcsC family protein</fullName>
    </submittedName>
</protein>
<evidence type="ECO:0000313" key="1">
    <source>
        <dbReference type="EMBL" id="MBW4661352.1"/>
    </source>
</evidence>
<gene>
    <name evidence="1" type="ORF">KME15_21980</name>
</gene>
<accession>A0A951QED4</accession>
<reference evidence="1" key="2">
    <citation type="journal article" date="2022" name="Microbiol. Resour. Announc.">
        <title>Metagenome Sequencing to Explore Phylogenomics of Terrestrial Cyanobacteria.</title>
        <authorList>
            <person name="Ward R.D."/>
            <person name="Stajich J.E."/>
            <person name="Johansen J.R."/>
            <person name="Huntemann M."/>
            <person name="Clum A."/>
            <person name="Foster B."/>
            <person name="Foster B."/>
            <person name="Roux S."/>
            <person name="Palaniappan K."/>
            <person name="Varghese N."/>
            <person name="Mukherjee S."/>
            <person name="Reddy T.B.K."/>
            <person name="Daum C."/>
            <person name="Copeland A."/>
            <person name="Chen I.A."/>
            <person name="Ivanova N.N."/>
            <person name="Kyrpides N.C."/>
            <person name="Shapiro N."/>
            <person name="Eloe-Fadrosh E.A."/>
            <person name="Pietrasiak N."/>
        </authorList>
    </citation>
    <scope>NUCLEOTIDE SEQUENCE</scope>
    <source>
        <strain evidence="1">UHER 2000/2452</strain>
    </source>
</reference>
<organism evidence="1 2">
    <name type="scientific">Drouetiella hepatica Uher 2000/2452</name>
    <dbReference type="NCBI Taxonomy" id="904376"/>
    <lineage>
        <taxon>Bacteria</taxon>
        <taxon>Bacillati</taxon>
        <taxon>Cyanobacteriota</taxon>
        <taxon>Cyanophyceae</taxon>
        <taxon>Oculatellales</taxon>
        <taxon>Oculatellaceae</taxon>
        <taxon>Drouetiella</taxon>
    </lineage>
</organism>
<dbReference type="InterPro" id="IPR024787">
    <property type="entry name" value="EcsC"/>
</dbReference>
<reference evidence="1" key="1">
    <citation type="submission" date="2021-05" db="EMBL/GenBank/DDBJ databases">
        <authorList>
            <person name="Pietrasiak N."/>
            <person name="Ward R."/>
            <person name="Stajich J.E."/>
            <person name="Kurbessoian T."/>
        </authorList>
    </citation>
    <scope>NUCLEOTIDE SEQUENCE</scope>
    <source>
        <strain evidence="1">UHER 2000/2452</strain>
    </source>
</reference>
<sequence length="214" mass="22508">MGEAIASAMKAAQAVTDMLHRAVEQGTETLGAVVTPFAENPLIQQATRLPGLSWLMAALGQVNVAKVQLQVDELRQKYPLETSEQLAQRVIAEAAWKAAGVGLVTNFVPPLAFLLSAVDVGAVAALQAEMVYRIAAIYGFSLHDPTRRGEMLTLWGVSAGGSGVLKAGLSFVELLPGIGMAVGITSDAALLYGLGNVALRFYETKQRSGSSSDH</sequence>
<dbReference type="Proteomes" id="UP000757435">
    <property type="component" value="Unassembled WGS sequence"/>
</dbReference>
<dbReference type="GO" id="GO:0016020">
    <property type="term" value="C:membrane"/>
    <property type="evidence" value="ECO:0007669"/>
    <property type="project" value="UniProtKB-SubCell"/>
</dbReference>
<evidence type="ECO:0000313" key="2">
    <source>
        <dbReference type="Proteomes" id="UP000757435"/>
    </source>
</evidence>
<dbReference type="EMBL" id="JAHHHD010000035">
    <property type="protein sequence ID" value="MBW4661352.1"/>
    <property type="molecule type" value="Genomic_DNA"/>
</dbReference>
<name>A0A951QED4_9CYAN</name>